<evidence type="ECO:0008006" key="5">
    <source>
        <dbReference type="Google" id="ProtNLM"/>
    </source>
</evidence>
<feature type="transmembrane region" description="Helical" evidence="2">
    <location>
        <begin position="106"/>
        <end position="125"/>
    </location>
</feature>
<keyword evidence="4" id="KW-1185">Reference proteome</keyword>
<dbReference type="AlphaFoldDB" id="A0A543HJH8"/>
<dbReference type="EMBL" id="VFPM01000003">
    <property type="protein sequence ID" value="TQM58467.1"/>
    <property type="molecule type" value="Genomic_DNA"/>
</dbReference>
<proteinExistence type="predicted"/>
<name>A0A543HJH8_9MICO</name>
<evidence type="ECO:0000256" key="1">
    <source>
        <dbReference type="SAM" id="MobiDB-lite"/>
    </source>
</evidence>
<keyword evidence="2" id="KW-0472">Membrane</keyword>
<evidence type="ECO:0000256" key="2">
    <source>
        <dbReference type="SAM" id="Phobius"/>
    </source>
</evidence>
<accession>A0A543HJH8</accession>
<protein>
    <recommendedName>
        <fullName evidence="5">Integral membrane protein</fullName>
    </recommendedName>
</protein>
<feature type="compositionally biased region" description="Polar residues" evidence="1">
    <location>
        <begin position="1"/>
        <end position="18"/>
    </location>
</feature>
<feature type="transmembrane region" description="Helical" evidence="2">
    <location>
        <begin position="75"/>
        <end position="94"/>
    </location>
</feature>
<organism evidence="3 4">
    <name type="scientific">Humibacillus xanthopallidus</name>
    <dbReference type="NCBI Taxonomy" id="412689"/>
    <lineage>
        <taxon>Bacteria</taxon>
        <taxon>Bacillati</taxon>
        <taxon>Actinomycetota</taxon>
        <taxon>Actinomycetes</taxon>
        <taxon>Micrococcales</taxon>
        <taxon>Intrasporangiaceae</taxon>
        <taxon>Humibacillus</taxon>
    </lineage>
</organism>
<keyword evidence="2" id="KW-0812">Transmembrane</keyword>
<feature type="transmembrane region" description="Helical" evidence="2">
    <location>
        <begin position="137"/>
        <end position="157"/>
    </location>
</feature>
<evidence type="ECO:0000313" key="3">
    <source>
        <dbReference type="EMBL" id="TQM58467.1"/>
    </source>
</evidence>
<sequence length="179" mass="18953">MAEQPDTGQSNTGQSNTGQSNTGQSNTEQQTTEQPPHTGHGFGRVLVAVYGLLALAATGRSILQITEYFDRAPVPYLLSALAAVIYIVATIGLARGDRTSVRLATIALTVELVGVLVVGAISYAARSAFPDKTVWSHFGQGYGYVPLVLPLVGLWWIHRTNRASEAASREPAAAAESES</sequence>
<keyword evidence="2" id="KW-1133">Transmembrane helix</keyword>
<evidence type="ECO:0000313" key="4">
    <source>
        <dbReference type="Proteomes" id="UP000316747"/>
    </source>
</evidence>
<feature type="transmembrane region" description="Helical" evidence="2">
    <location>
        <begin position="45"/>
        <end position="63"/>
    </location>
</feature>
<dbReference type="RefSeq" id="WP_185749153.1">
    <property type="nucleotide sequence ID" value="NZ_VFPM01000003.1"/>
</dbReference>
<gene>
    <name evidence="3" type="ORF">FBY41_3834</name>
</gene>
<reference evidence="3 4" key="1">
    <citation type="submission" date="2019-06" db="EMBL/GenBank/DDBJ databases">
        <title>Genome sequencing of plant associated microbes to promote plant fitness in Sorghum bicolor and Oryza sativa.</title>
        <authorList>
            <person name="Coleman-Derr D."/>
        </authorList>
    </citation>
    <scope>NUCLEOTIDE SEQUENCE [LARGE SCALE GENOMIC DNA]</scope>
    <source>
        <strain evidence="3 4">KV-663</strain>
    </source>
</reference>
<feature type="compositionally biased region" description="Low complexity" evidence="1">
    <location>
        <begin position="19"/>
        <end position="38"/>
    </location>
</feature>
<feature type="region of interest" description="Disordered" evidence="1">
    <location>
        <begin position="1"/>
        <end position="38"/>
    </location>
</feature>
<dbReference type="Proteomes" id="UP000316747">
    <property type="component" value="Unassembled WGS sequence"/>
</dbReference>
<comment type="caution">
    <text evidence="3">The sequence shown here is derived from an EMBL/GenBank/DDBJ whole genome shotgun (WGS) entry which is preliminary data.</text>
</comment>